<evidence type="ECO:0000256" key="4">
    <source>
        <dbReference type="ARBA" id="ARBA00022927"/>
    </source>
</evidence>
<name>A0A8C4QS90_EPTBU</name>
<evidence type="ECO:0000256" key="8">
    <source>
        <dbReference type="SAM" id="Coils"/>
    </source>
</evidence>
<proteinExistence type="predicted"/>
<dbReference type="InterPro" id="IPR019321">
    <property type="entry name" value="Nucleoporin_Nup88"/>
</dbReference>
<evidence type="ECO:0000256" key="1">
    <source>
        <dbReference type="ARBA" id="ARBA00004567"/>
    </source>
</evidence>
<evidence type="ECO:0000256" key="2">
    <source>
        <dbReference type="ARBA" id="ARBA00022448"/>
    </source>
</evidence>
<dbReference type="Proteomes" id="UP000694388">
    <property type="component" value="Unplaced"/>
</dbReference>
<protein>
    <submittedName>
        <fullName evidence="9">Nucleoporin 88</fullName>
    </submittedName>
</protein>
<keyword evidence="4" id="KW-0653">Protein transport</keyword>
<evidence type="ECO:0000256" key="5">
    <source>
        <dbReference type="ARBA" id="ARBA00023010"/>
    </source>
</evidence>
<dbReference type="GO" id="GO:0000056">
    <property type="term" value="P:ribosomal small subunit export from nucleus"/>
    <property type="evidence" value="ECO:0007669"/>
    <property type="project" value="InterPro"/>
</dbReference>
<dbReference type="GO" id="GO:0006406">
    <property type="term" value="P:mRNA export from nucleus"/>
    <property type="evidence" value="ECO:0007669"/>
    <property type="project" value="TreeGrafter"/>
</dbReference>
<dbReference type="Ensembl" id="ENSEBUT00000020227.1">
    <property type="protein sequence ID" value="ENSEBUP00000019651.1"/>
    <property type="gene ID" value="ENSEBUG00000012200.1"/>
</dbReference>
<reference evidence="9" key="2">
    <citation type="submission" date="2025-09" db="UniProtKB">
        <authorList>
            <consortium name="Ensembl"/>
        </authorList>
    </citation>
    <scope>IDENTIFICATION</scope>
</reference>
<evidence type="ECO:0000256" key="3">
    <source>
        <dbReference type="ARBA" id="ARBA00022816"/>
    </source>
</evidence>
<dbReference type="InterPro" id="IPR037700">
    <property type="entry name" value="NUP88/NUP82"/>
</dbReference>
<keyword evidence="5" id="KW-0811">Translocation</keyword>
<reference evidence="9" key="1">
    <citation type="submission" date="2025-08" db="UniProtKB">
        <authorList>
            <consortium name="Ensembl"/>
        </authorList>
    </citation>
    <scope>IDENTIFICATION</scope>
</reference>
<evidence type="ECO:0000256" key="6">
    <source>
        <dbReference type="ARBA" id="ARBA00023132"/>
    </source>
</evidence>
<keyword evidence="6" id="KW-0906">Nuclear pore complex</keyword>
<evidence type="ECO:0000313" key="10">
    <source>
        <dbReference type="Proteomes" id="UP000694388"/>
    </source>
</evidence>
<keyword evidence="8" id="KW-0175">Coiled coil</keyword>
<sequence>MGATEVKWRKALSKHGMFSELREVLSRNDSGGDRRGGARDVMFERDGELYVWDEDRARLLTLNLRRLEAAEENGREVEAEVMLCVSAPNFPVDRLVPAPRWNLVALIGQRGISVLELPEERYRHGISQCTRKASYNCRTTTLAERLFTTSHLDLLHAAWYPSQLDEPHIVILTSDNIIRIYSISEPRKPSMVHTLSLDVEESAPFPSSRCSFAGALGERAVSFCFGPAVRLRRGVAHLFPGSGSQAGKSVFPMYILYGNGETYLLHSSLRLSKAEQQVMGPLPMHPAAEDNYGYGACSVLCLPSVPNVLVIATDTGTIYHCVVLDREDEVEGERWRSRPAPPISLYVFDSAELELSLRLAPMDDDLPAGGDLVSPITLHHDPLSHERYHCTHEAGVHSAALTWLPNLTQFLADGDMDSLQNLNGEPHCVVEHVLCTKPLASSASSPVAGFSIVKDLVLGPTLLCLTTQYELITRPILSLTCGPSLPLLSSSADSSLFPPLITPSETLEQRVRNILQRDATNPLLRSSFVESESSTSNQNAEMLQLVSRAVQVFREQNVLKLDLARGEIQRSVRLLRQQKEKQQEDLDQLQHDKLSLQDAAERLAEKCEAAREKRNDQMARIRKVARRVYTCLPSLSKSERDMQCEMQRIASFLPHLKNTVSQVQQKQQYQQGMVVRGNYELSSSSRMLTPQLTNCLQTLLQHETQNITELIKQVNEIRMQVDF</sequence>
<comment type="subcellular location">
    <subcellularLocation>
        <location evidence="1">Nucleus</location>
        <location evidence="1">Nuclear pore complex</location>
    </subcellularLocation>
</comment>
<keyword evidence="10" id="KW-1185">Reference proteome</keyword>
<evidence type="ECO:0000313" key="9">
    <source>
        <dbReference type="Ensembl" id="ENSEBUP00000019651.1"/>
    </source>
</evidence>
<dbReference type="Pfam" id="PF10168">
    <property type="entry name" value="Nup88"/>
    <property type="match status" value="1"/>
</dbReference>
<feature type="coiled-coil region" evidence="8">
    <location>
        <begin position="565"/>
        <end position="620"/>
    </location>
</feature>
<dbReference type="GO" id="GO:0006606">
    <property type="term" value="P:protein import into nucleus"/>
    <property type="evidence" value="ECO:0007669"/>
    <property type="project" value="TreeGrafter"/>
</dbReference>
<keyword evidence="2" id="KW-0813">Transport</keyword>
<dbReference type="AlphaFoldDB" id="A0A8C4QS90"/>
<dbReference type="PANTHER" id="PTHR13257">
    <property type="entry name" value="NUCLEOPORIN NUP84-RELATED"/>
    <property type="match status" value="1"/>
</dbReference>
<keyword evidence="3" id="KW-0509">mRNA transport</keyword>
<dbReference type="GO" id="GO:0005643">
    <property type="term" value="C:nuclear pore"/>
    <property type="evidence" value="ECO:0007669"/>
    <property type="project" value="UniProtKB-SubCell"/>
</dbReference>
<accession>A0A8C4QS90</accession>
<evidence type="ECO:0000256" key="7">
    <source>
        <dbReference type="ARBA" id="ARBA00023242"/>
    </source>
</evidence>
<dbReference type="GO" id="GO:0000055">
    <property type="term" value="P:ribosomal large subunit export from nucleus"/>
    <property type="evidence" value="ECO:0007669"/>
    <property type="project" value="InterPro"/>
</dbReference>
<dbReference type="OMA" id="AYSCPIH"/>
<dbReference type="GeneTree" id="ENSGT00390000015063"/>
<organism evidence="9 10">
    <name type="scientific">Eptatretus burgeri</name>
    <name type="common">Inshore hagfish</name>
    <dbReference type="NCBI Taxonomy" id="7764"/>
    <lineage>
        <taxon>Eukaryota</taxon>
        <taxon>Metazoa</taxon>
        <taxon>Chordata</taxon>
        <taxon>Craniata</taxon>
        <taxon>Vertebrata</taxon>
        <taxon>Cyclostomata</taxon>
        <taxon>Myxini</taxon>
        <taxon>Myxiniformes</taxon>
        <taxon>Myxinidae</taxon>
        <taxon>Eptatretinae</taxon>
        <taxon>Eptatretus</taxon>
    </lineage>
</organism>
<dbReference type="GO" id="GO:0017056">
    <property type="term" value="F:structural constituent of nuclear pore"/>
    <property type="evidence" value="ECO:0007669"/>
    <property type="project" value="InterPro"/>
</dbReference>
<dbReference type="PANTHER" id="PTHR13257:SF0">
    <property type="entry name" value="NUCLEAR PORE COMPLEX PROTEIN NUP88"/>
    <property type="match status" value="1"/>
</dbReference>
<keyword evidence="7" id="KW-0539">Nucleus</keyword>